<feature type="compositionally biased region" description="Low complexity" evidence="1">
    <location>
        <begin position="331"/>
        <end position="350"/>
    </location>
</feature>
<sequence>MVRRPVEPQESGERRRYGKPGRLVAGLRRPFSPRPGGLCRRPRRLRRTFPPAADRRPQSSSPLAQGHTPMPLAVPPSSTGRPARLITVCTTALLVAGLGAATPAAAADSVSYDFESPSQKLPFTAINGFGRVLVGPAPGGKSGQAVRVNIPNDGRSFKSELVIKGLDAGSHRFSFANYLPGDWQERDLDTIVAQWFSTQDDGEGIKPVVALSIHGADWQVKVHWMTEGEIQEAVIPLGAARPGHWNRWAFDITWSSAGRPGSIAVTRDGVTVGSHQGANNYHRGEPPHFRIGAYRPNWRPEKGPSKRIGASEAVLFFDDIAITGTTAGSRPDAGATAPGGAASPSQSPALSPSPVPTGSPSTSPSARAGEATAGGDTAPGGTAQEARPGATAPGSAARIGVVWGVVGGAAALAGGAFVLLRRRHAKGSYGSAHRRARA</sequence>
<feature type="region of interest" description="Disordered" evidence="1">
    <location>
        <begin position="327"/>
        <end position="393"/>
    </location>
</feature>
<reference evidence="3 4" key="1">
    <citation type="submission" date="2017-09" db="EMBL/GenBank/DDBJ databases">
        <authorList>
            <person name="Lee N."/>
            <person name="Cho B.-K."/>
        </authorList>
    </citation>
    <scope>NUCLEOTIDE SEQUENCE [LARGE SCALE GENOMIC DNA]</scope>
    <source>
        <strain evidence="3 4">ATCC 27476</strain>
    </source>
</reference>
<dbReference type="Gene3D" id="2.60.120.200">
    <property type="match status" value="1"/>
</dbReference>
<keyword evidence="2" id="KW-0812">Transmembrane</keyword>
<name>A0A5J6IYF2_STRVI</name>
<accession>A0A5J6IYF2</accession>
<protein>
    <recommendedName>
        <fullName evidence="5">Polysaccharide lyase-like protein</fullName>
    </recommendedName>
</protein>
<dbReference type="KEGG" id="svn:CP980_00865"/>
<gene>
    <name evidence="3" type="ORF">CP980_00865</name>
</gene>
<dbReference type="Proteomes" id="UP000325563">
    <property type="component" value="Chromosome"/>
</dbReference>
<feature type="region of interest" description="Disordered" evidence="1">
    <location>
        <begin position="1"/>
        <end position="79"/>
    </location>
</feature>
<dbReference type="EMBL" id="CP023692">
    <property type="protein sequence ID" value="QEV43819.1"/>
    <property type="molecule type" value="Genomic_DNA"/>
</dbReference>
<dbReference type="InterPro" id="IPR025975">
    <property type="entry name" value="Polysacc_lyase"/>
</dbReference>
<feature type="transmembrane region" description="Helical" evidence="2">
    <location>
        <begin position="401"/>
        <end position="420"/>
    </location>
</feature>
<feature type="compositionally biased region" description="Basic and acidic residues" evidence="1">
    <location>
        <begin position="1"/>
        <end position="15"/>
    </location>
</feature>
<evidence type="ECO:0000313" key="4">
    <source>
        <dbReference type="Proteomes" id="UP000325563"/>
    </source>
</evidence>
<evidence type="ECO:0000256" key="1">
    <source>
        <dbReference type="SAM" id="MobiDB-lite"/>
    </source>
</evidence>
<dbReference type="Pfam" id="PF14099">
    <property type="entry name" value="Polysacc_lyase"/>
    <property type="match status" value="1"/>
</dbReference>
<feature type="compositionally biased region" description="Low complexity" evidence="1">
    <location>
        <begin position="358"/>
        <end position="383"/>
    </location>
</feature>
<dbReference type="AlphaFoldDB" id="A0A5J6IYF2"/>
<evidence type="ECO:0000313" key="3">
    <source>
        <dbReference type="EMBL" id="QEV43819.1"/>
    </source>
</evidence>
<proteinExistence type="predicted"/>
<keyword evidence="2" id="KW-0472">Membrane</keyword>
<evidence type="ECO:0000256" key="2">
    <source>
        <dbReference type="SAM" id="Phobius"/>
    </source>
</evidence>
<evidence type="ECO:0008006" key="5">
    <source>
        <dbReference type="Google" id="ProtNLM"/>
    </source>
</evidence>
<keyword evidence="4" id="KW-1185">Reference proteome</keyword>
<keyword evidence="2" id="KW-1133">Transmembrane helix</keyword>
<organism evidence="3 4">
    <name type="scientific">Streptomyces vinaceus</name>
    <dbReference type="NCBI Taxonomy" id="1960"/>
    <lineage>
        <taxon>Bacteria</taxon>
        <taxon>Bacillati</taxon>
        <taxon>Actinomycetota</taxon>
        <taxon>Actinomycetes</taxon>
        <taxon>Kitasatosporales</taxon>
        <taxon>Streptomycetaceae</taxon>
        <taxon>Streptomyces</taxon>
    </lineage>
</organism>